<evidence type="ECO:0000313" key="3">
    <source>
        <dbReference type="Proteomes" id="UP001189429"/>
    </source>
</evidence>
<feature type="compositionally biased region" description="Basic residues" evidence="1">
    <location>
        <begin position="57"/>
        <end position="91"/>
    </location>
</feature>
<comment type="caution">
    <text evidence="2">The sequence shown here is derived from an EMBL/GenBank/DDBJ whole genome shotgun (WGS) entry which is preliminary data.</text>
</comment>
<organism evidence="2 3">
    <name type="scientific">Prorocentrum cordatum</name>
    <dbReference type="NCBI Taxonomy" id="2364126"/>
    <lineage>
        <taxon>Eukaryota</taxon>
        <taxon>Sar</taxon>
        <taxon>Alveolata</taxon>
        <taxon>Dinophyceae</taxon>
        <taxon>Prorocentrales</taxon>
        <taxon>Prorocentraceae</taxon>
        <taxon>Prorocentrum</taxon>
    </lineage>
</organism>
<proteinExistence type="predicted"/>
<dbReference type="EMBL" id="CAUYUJ010017776">
    <property type="protein sequence ID" value="CAK0877790.1"/>
    <property type="molecule type" value="Genomic_DNA"/>
</dbReference>
<feature type="non-terminal residue" evidence="2">
    <location>
        <position position="1"/>
    </location>
</feature>
<keyword evidence="3" id="KW-1185">Reference proteome</keyword>
<accession>A0ABN9VZS8</accession>
<feature type="non-terminal residue" evidence="2">
    <location>
        <position position="149"/>
    </location>
</feature>
<dbReference type="Proteomes" id="UP001189429">
    <property type="component" value="Unassembled WGS sequence"/>
</dbReference>
<feature type="region of interest" description="Disordered" evidence="1">
    <location>
        <begin position="1"/>
        <end position="109"/>
    </location>
</feature>
<protein>
    <submittedName>
        <fullName evidence="2">Uncharacterized protein</fullName>
    </submittedName>
</protein>
<name>A0ABN9VZS8_9DINO</name>
<reference evidence="2" key="1">
    <citation type="submission" date="2023-10" db="EMBL/GenBank/DDBJ databases">
        <authorList>
            <person name="Chen Y."/>
            <person name="Shah S."/>
            <person name="Dougan E. K."/>
            <person name="Thang M."/>
            <person name="Chan C."/>
        </authorList>
    </citation>
    <scope>NUCLEOTIDE SEQUENCE [LARGE SCALE GENOMIC DNA]</scope>
</reference>
<feature type="compositionally biased region" description="Low complexity" evidence="1">
    <location>
        <begin position="92"/>
        <end position="109"/>
    </location>
</feature>
<evidence type="ECO:0000313" key="2">
    <source>
        <dbReference type="EMBL" id="CAK0877790.1"/>
    </source>
</evidence>
<evidence type="ECO:0000256" key="1">
    <source>
        <dbReference type="SAM" id="MobiDB-lite"/>
    </source>
</evidence>
<feature type="compositionally biased region" description="Low complexity" evidence="1">
    <location>
        <begin position="44"/>
        <end position="56"/>
    </location>
</feature>
<gene>
    <name evidence="2" type="ORF">PCOR1329_LOCUS61749</name>
</gene>
<sequence>ARLAPPPGARQCRRERRSGPGGGGQSGWPTPPGPFYTVQGRSGGAPRRGPSRAVRWPPRRRLPPWPRPRRVPVRPPRRPRPSTSRRPRSSSRTRIGPSSRSSSSQRVRTRLTRCLLLRRWSICSRGCKASPASLCSRTQASCPGAPPGV</sequence>